<reference evidence="3" key="2">
    <citation type="submission" date="2020-09" db="EMBL/GenBank/DDBJ databases">
        <title>Reference genome assembly for Australian Ascochyta lentis isolate Al4.</title>
        <authorList>
            <person name="Lee R.C."/>
            <person name="Farfan-Caceres L.M."/>
            <person name="Debler J.W."/>
            <person name="Williams A.H."/>
            <person name="Henares B.M."/>
        </authorList>
    </citation>
    <scope>NUCLEOTIDE SEQUENCE</scope>
    <source>
        <strain evidence="3">Al4</strain>
    </source>
</reference>
<dbReference type="Proteomes" id="UP000651452">
    <property type="component" value="Unassembled WGS sequence"/>
</dbReference>
<feature type="chain" id="PRO_5034239309" evidence="2">
    <location>
        <begin position="27"/>
        <end position="749"/>
    </location>
</feature>
<feature type="compositionally biased region" description="Polar residues" evidence="1">
    <location>
        <begin position="183"/>
        <end position="200"/>
    </location>
</feature>
<evidence type="ECO:0000256" key="1">
    <source>
        <dbReference type="SAM" id="MobiDB-lite"/>
    </source>
</evidence>
<dbReference type="EMBL" id="RZGK01000003">
    <property type="protein sequence ID" value="KAF9700486.1"/>
    <property type="molecule type" value="Genomic_DNA"/>
</dbReference>
<feature type="region of interest" description="Disordered" evidence="1">
    <location>
        <begin position="127"/>
        <end position="200"/>
    </location>
</feature>
<protein>
    <submittedName>
        <fullName evidence="3">Uncharacterized protein</fullName>
    </submittedName>
</protein>
<feature type="region of interest" description="Disordered" evidence="1">
    <location>
        <begin position="241"/>
        <end position="265"/>
    </location>
</feature>
<organism evidence="3 4">
    <name type="scientific">Ascochyta lentis</name>
    <dbReference type="NCBI Taxonomy" id="205686"/>
    <lineage>
        <taxon>Eukaryota</taxon>
        <taxon>Fungi</taxon>
        <taxon>Dikarya</taxon>
        <taxon>Ascomycota</taxon>
        <taxon>Pezizomycotina</taxon>
        <taxon>Dothideomycetes</taxon>
        <taxon>Pleosporomycetidae</taxon>
        <taxon>Pleosporales</taxon>
        <taxon>Pleosporineae</taxon>
        <taxon>Didymellaceae</taxon>
        <taxon>Ascochyta</taxon>
    </lineage>
</organism>
<feature type="region of interest" description="Disordered" evidence="1">
    <location>
        <begin position="299"/>
        <end position="345"/>
    </location>
</feature>
<reference evidence="3" key="1">
    <citation type="submission" date="2018-12" db="EMBL/GenBank/DDBJ databases">
        <authorList>
            <person name="Syme R.A."/>
            <person name="Farfan-Caceres L."/>
            <person name="Lichtenzveig J."/>
        </authorList>
    </citation>
    <scope>NUCLEOTIDE SEQUENCE</scope>
    <source>
        <strain evidence="3">Al4</strain>
    </source>
</reference>
<feature type="signal peptide" evidence="2">
    <location>
        <begin position="1"/>
        <end position="26"/>
    </location>
</feature>
<dbReference type="AlphaFoldDB" id="A0A8H7JBE9"/>
<dbReference type="OrthoDB" id="3789882at2759"/>
<sequence length="749" mass="83019">MRLRIDDFSPTLSLGILLVIIPQAKAMSKAYSATETAFLIGYADYCIYHDRDYPKTVAREFHKMFTRKVPWDNLRSKLVRLLRGCGISKPSVLAFAKLGTGYLDMAVIPSNIRTELEKMRREWDLPAPDSQITVSGSPAPIAGLDHRASPSESTKSFSSQEQIALQSDANHRSTLRVGDAPEQSYSESSATDDGTSGQMTSQSLLAVPASLVPSNRSACSRGVAATDIDDLRYETPLKHKDAARAPSNHDVAARKTHGPVETKHIPKPVRQNRNAVIPGLQAPSNASGQMRIAHVLTNDDCPRNPRALASSNTIADPEEAPVASKDNTGPPDGYATQLSGRGAKKGKVIELSDDEDSSIDLPLKRQKTGIVSLESLNQKVDACFDMISNMVTNQQSSPEERSEHIHQLIRTFRDSKESIIENLIKDLESQRSLKTKHRAMVQNLVEFVDLNNGTAFPKIPAQNEIDRMWTKFYEQIVSTVGPNNVTPSPTPEGAGYLTCAAEGIANGRIPNDQLEACIESLRRYLETPHAQQSLFSALFCRWIFASPEPMLHAMHSGGMMRLYDGVIGAAQDPTSEGLARVQHYDKVATKLMFEEPDFQTVEVSRRTSEFKSRFEAAKKKLCQPSNIPSSLSPSRFSKEAIKFKQKLLLSPKEYRIHFVRPGYRFQASRMQAYDETNEPVLDAKATGKKVLLCLFPMLTCEGPQPTKEDARIEDVLCKNKKFFPTFKESMQVPSPELQLSKAVVLVSLD</sequence>
<gene>
    <name evidence="3" type="ORF">EKO04_001478</name>
</gene>
<proteinExistence type="predicted"/>
<evidence type="ECO:0000256" key="2">
    <source>
        <dbReference type="SAM" id="SignalP"/>
    </source>
</evidence>
<comment type="caution">
    <text evidence="3">The sequence shown here is derived from an EMBL/GenBank/DDBJ whole genome shotgun (WGS) entry which is preliminary data.</text>
</comment>
<evidence type="ECO:0000313" key="3">
    <source>
        <dbReference type="EMBL" id="KAF9700486.1"/>
    </source>
</evidence>
<keyword evidence="2" id="KW-0732">Signal</keyword>
<keyword evidence="4" id="KW-1185">Reference proteome</keyword>
<feature type="compositionally biased region" description="Polar residues" evidence="1">
    <location>
        <begin position="150"/>
        <end position="168"/>
    </location>
</feature>
<accession>A0A8H7JBE9</accession>
<name>A0A8H7JBE9_9PLEO</name>
<evidence type="ECO:0000313" key="4">
    <source>
        <dbReference type="Proteomes" id="UP000651452"/>
    </source>
</evidence>